<name>A0A9D1QDK8_9BACT</name>
<keyword evidence="1" id="KW-0732">Signal</keyword>
<dbReference type="InterPro" id="IPR042278">
    <property type="entry name" value="Mfa-like_1_N"/>
</dbReference>
<comment type="caution">
    <text evidence="2">The sequence shown here is derived from an EMBL/GenBank/DDBJ whole genome shotgun (WGS) entry which is preliminary data.</text>
</comment>
<reference evidence="2" key="1">
    <citation type="journal article" date="2021" name="PeerJ">
        <title>Extensive microbial diversity within the chicken gut microbiome revealed by metagenomics and culture.</title>
        <authorList>
            <person name="Gilroy R."/>
            <person name="Ravi A."/>
            <person name="Getino M."/>
            <person name="Pursley I."/>
            <person name="Horton D.L."/>
            <person name="Alikhan N.F."/>
            <person name="Baker D."/>
            <person name="Gharbi K."/>
            <person name="Hall N."/>
            <person name="Watson M."/>
            <person name="Adriaenssens E.M."/>
            <person name="Foster-Nyarko E."/>
            <person name="Jarju S."/>
            <person name="Secka A."/>
            <person name="Antonio M."/>
            <person name="Oren A."/>
            <person name="Chaudhuri R.R."/>
            <person name="La Ragione R."/>
            <person name="Hildebrand F."/>
            <person name="Pallen M.J."/>
        </authorList>
    </citation>
    <scope>NUCLEOTIDE SEQUENCE</scope>
    <source>
        <strain evidence="2">ChiBcec15-1070</strain>
    </source>
</reference>
<organism evidence="2 3">
    <name type="scientific">Candidatus Rikenella faecigallinarum</name>
    <dbReference type="NCBI Taxonomy" id="2838745"/>
    <lineage>
        <taxon>Bacteria</taxon>
        <taxon>Pseudomonadati</taxon>
        <taxon>Bacteroidota</taxon>
        <taxon>Bacteroidia</taxon>
        <taxon>Bacteroidales</taxon>
        <taxon>Rikenellaceae</taxon>
        <taxon>Rikenella</taxon>
    </lineage>
</organism>
<feature type="signal peptide" evidence="1">
    <location>
        <begin position="1"/>
        <end position="22"/>
    </location>
</feature>
<gene>
    <name evidence="2" type="ORF">H9888_06465</name>
</gene>
<evidence type="ECO:0000313" key="2">
    <source>
        <dbReference type="EMBL" id="HIW11123.1"/>
    </source>
</evidence>
<accession>A0A9D1QDK8</accession>
<evidence type="ECO:0000313" key="3">
    <source>
        <dbReference type="Proteomes" id="UP000823926"/>
    </source>
</evidence>
<dbReference type="Pfam" id="PF13149">
    <property type="entry name" value="Mfa_like_1"/>
    <property type="match status" value="1"/>
</dbReference>
<feature type="chain" id="PRO_5038593429" evidence="1">
    <location>
        <begin position="23"/>
        <end position="299"/>
    </location>
</feature>
<evidence type="ECO:0000256" key="1">
    <source>
        <dbReference type="SAM" id="SignalP"/>
    </source>
</evidence>
<dbReference type="AlphaFoldDB" id="A0A9D1QDK8"/>
<dbReference type="EMBL" id="DXHL01000031">
    <property type="protein sequence ID" value="HIW11123.1"/>
    <property type="molecule type" value="Genomic_DNA"/>
</dbReference>
<sequence length="299" mass="30990">MKKLSVLAVFAAALLTAGLSSCSKVKMVGTSGEPCKLSLQANTVDISANRVSASKATTEPLPENTTIGVHVVDLTSGESLSTAAITNVKYSADASGALNKTDASTPVILTTGYTYDVYAYSPHNAGVTAETSSAVPVTHGTDVLWAKTAGEQPNTSTHTTNLSFEHKMAQISFRVVADGASNPDITGATIKVTGFSKEGTLDLATGEITPGSVDNTIEITDIETPICFIPSSQPMELNVTVTIPNGANAGTYTGVKRGTFTPGRSTVITVTVIDRNSSLGLEAGMVPWETVTDDIEVNN</sequence>
<reference evidence="2" key="2">
    <citation type="submission" date="2021-04" db="EMBL/GenBank/DDBJ databases">
        <authorList>
            <person name="Gilroy R."/>
        </authorList>
    </citation>
    <scope>NUCLEOTIDE SEQUENCE</scope>
    <source>
        <strain evidence="2">ChiBcec15-1070</strain>
    </source>
</reference>
<dbReference type="Proteomes" id="UP000823926">
    <property type="component" value="Unassembled WGS sequence"/>
</dbReference>
<dbReference type="Gene3D" id="2.60.40.2630">
    <property type="match status" value="1"/>
</dbReference>
<dbReference type="CDD" id="cd13120">
    <property type="entry name" value="BF2867_like_N"/>
    <property type="match status" value="1"/>
</dbReference>
<dbReference type="InterPro" id="IPR025049">
    <property type="entry name" value="Mfa-like_1"/>
</dbReference>
<proteinExistence type="predicted"/>
<dbReference type="Gene3D" id="2.60.40.2620">
    <property type="entry name" value="Fimbrillin-like"/>
    <property type="match status" value="1"/>
</dbReference>
<dbReference type="PROSITE" id="PS51257">
    <property type="entry name" value="PROKAR_LIPOPROTEIN"/>
    <property type="match status" value="1"/>
</dbReference>
<protein>
    <submittedName>
        <fullName evidence="2">Fimbrillin family protein</fullName>
    </submittedName>
</protein>